<feature type="transmembrane region" description="Helical" evidence="1">
    <location>
        <begin position="161"/>
        <end position="178"/>
    </location>
</feature>
<geneLocation type="chloroplast" evidence="2"/>
<keyword evidence="2" id="KW-0150">Chloroplast</keyword>
<keyword evidence="2" id="KW-0934">Plastid</keyword>
<accession>A0A0U9HTT1</accession>
<proteinExistence type="predicted"/>
<gene>
    <name evidence="2" type="primary">ORF619</name>
    <name evidence="2" type="ORF">KFL_018130360</name>
</gene>
<sequence>MIFISYKIFFLINVIMNRKRIMSFATMLIMGFTATNAKVQFKGLVRKSQDSIQKENANRLSDVISNTEVIRYSNLAIQKASKTAFQLSNYLTLNKIFGSVRVQMLQQPSTRIFEYAFKAKFPASQESTSLIYPRARMYPMIEQEAWATYKGKSNIYRISSVFLWVSGFIAVFNIWPFFKTHSFNQRFIPETFIIRKKSIVSQFDRRIENVWDERFAFSLYKKAKINSTLLNLFSITSIDKNISSNLLTSVSTTNTLQTNSNTYIITNKELKSYITISKQLLNNYQLKNKVKQMKLQFINLFFINYLDQLVNTNVSINIKPILSFSQKFTQRIIIIAKVVLNRIGNLVLNIESFIFITDKENMATQFLLIRINSVVQFIFQTLNKLIRPYNRTIQAILLSWKNQSQQIQEKIELNFSLLKVFSNPNPPKQVILKSYFLKTKVIQKSIKFKEEIAETLHIFKHSVFIYLARLSLILGHIKKDIIFKNRGAKRLIIPFHFDLDYVKRTIDTNKLCAIYPRSDYKNKMLKSTSQIQMKKDNRDLFQQYYKVRLAIKNLNQTAHKYLQTVFFILMNQVLQNLQVIALLIKQKKNTQIALHIEGFFENEKEMRFSIKLNKELSYL</sequence>
<protein>
    <submittedName>
        <fullName evidence="2">ORF619</fullName>
    </submittedName>
</protein>
<keyword evidence="1" id="KW-1133">Transmembrane helix</keyword>
<keyword evidence="1" id="KW-0472">Membrane</keyword>
<evidence type="ECO:0000256" key="1">
    <source>
        <dbReference type="SAM" id="Phobius"/>
    </source>
</evidence>
<organism evidence="2 3">
    <name type="scientific">Klebsormidium nitens</name>
    <name type="common">Green alga</name>
    <name type="synonym">Ulothrix nitens</name>
    <dbReference type="NCBI Taxonomy" id="105231"/>
    <lineage>
        <taxon>Eukaryota</taxon>
        <taxon>Viridiplantae</taxon>
        <taxon>Streptophyta</taxon>
        <taxon>Klebsormidiophyceae</taxon>
        <taxon>Klebsormidiales</taxon>
        <taxon>Klebsormidiaceae</taxon>
        <taxon>Klebsormidium</taxon>
    </lineage>
</organism>
<reference evidence="2 3" key="1">
    <citation type="journal article" date="2014" name="Nat. Commun.">
        <title>Klebsormidium flaccidum genome reveals primary factors for plant terrestrial adaptation.</title>
        <authorList>
            <person name="Hori K."/>
            <person name="Maruyama F."/>
            <person name="Fujisawa T."/>
            <person name="Togashi T."/>
            <person name="Yamamoto N."/>
            <person name="Seo M."/>
            <person name="Sato S."/>
            <person name="Yamada T."/>
            <person name="Mori H."/>
            <person name="Tajima N."/>
            <person name="Moriyama T."/>
            <person name="Ikeuchi M."/>
            <person name="Watanabe M."/>
            <person name="Wada H."/>
            <person name="Kobayashi K."/>
            <person name="Saito M."/>
            <person name="Masuda T."/>
            <person name="Sasaki-Sekimoto Y."/>
            <person name="Mashiguchi K."/>
            <person name="Awai K."/>
            <person name="Shimojima M."/>
            <person name="Masuda S."/>
            <person name="Iwai M."/>
            <person name="Nobusawa T."/>
            <person name="Narise T."/>
            <person name="Kondo S."/>
            <person name="Saito H."/>
            <person name="Sato R."/>
            <person name="Murakawa M."/>
            <person name="Ihara Y."/>
            <person name="Oshima-Yamada Y."/>
            <person name="Ohtaka K."/>
            <person name="Satoh M."/>
            <person name="Sonobe K."/>
            <person name="Ishii M."/>
            <person name="Ohtani R."/>
            <person name="Kanamori-Sato M."/>
            <person name="Honoki R."/>
            <person name="Miyazaki D."/>
            <person name="Mochizuki H."/>
            <person name="Umetsu J."/>
            <person name="Higashi K."/>
            <person name="Shibata D."/>
            <person name="Kamiya Y."/>
            <person name="Sato N."/>
            <person name="Nakamura Y."/>
            <person name="Tabata S."/>
            <person name="Ida S."/>
            <person name="Kurokawa K."/>
            <person name="Ohta H."/>
        </authorList>
    </citation>
    <scope>NUCLEOTIDE SEQUENCE [LARGE SCALE GENOMIC DNA]</scope>
    <source>
        <strain evidence="2 3">NIES-2285</strain>
    </source>
</reference>
<keyword evidence="3" id="KW-1185">Reference proteome</keyword>
<dbReference type="InParanoid" id="A0A0U9HTT1"/>
<keyword evidence="1" id="KW-0812">Transmembrane</keyword>
<dbReference type="Proteomes" id="UP000054558">
    <property type="component" value="Chromosome Pltd"/>
</dbReference>
<evidence type="ECO:0000313" key="3">
    <source>
        <dbReference type="Proteomes" id="UP000054558"/>
    </source>
</evidence>
<name>A0A0U9HTT1_KLENI</name>
<dbReference type="EMBL" id="DF238762">
    <property type="protein sequence ID" value="GAQ93711.1"/>
    <property type="molecule type" value="Genomic_DNA"/>
</dbReference>
<dbReference type="AlphaFoldDB" id="A0A0U9HTT1"/>
<evidence type="ECO:0000313" key="2">
    <source>
        <dbReference type="EMBL" id="GAQ93711.1"/>
    </source>
</evidence>